<dbReference type="Proteomes" id="UP001163056">
    <property type="component" value="Unassembled WGS sequence"/>
</dbReference>
<sequence length="73" mass="7569">MLKLAAISLSNATGTNSVVLKTNAATASATTRIQAVFLETCVIVFACAFVDISKTPSPNQKLIGIEATLLDLS</sequence>
<dbReference type="EMBL" id="JAREJI010000002">
    <property type="protein sequence ID" value="MDE8768834.1"/>
    <property type="molecule type" value="Genomic_DNA"/>
</dbReference>
<organism evidence="1 2">
    <name type="scientific">Providencia stuartii</name>
    <dbReference type="NCBI Taxonomy" id="588"/>
    <lineage>
        <taxon>Bacteria</taxon>
        <taxon>Pseudomonadati</taxon>
        <taxon>Pseudomonadota</taxon>
        <taxon>Gammaproteobacteria</taxon>
        <taxon>Enterobacterales</taxon>
        <taxon>Morganellaceae</taxon>
        <taxon>Providencia</taxon>
    </lineage>
</organism>
<dbReference type="RefSeq" id="WP_227698455.1">
    <property type="nucleotide sequence ID" value="NZ_CP181870.1"/>
</dbReference>
<comment type="caution">
    <text evidence="1">The sequence shown here is derived from an EMBL/GenBank/DDBJ whole genome shotgun (WGS) entry which is preliminary data.</text>
</comment>
<evidence type="ECO:0000313" key="2">
    <source>
        <dbReference type="Proteomes" id="UP001163056"/>
    </source>
</evidence>
<name>A0AAJ1JGE1_PROST</name>
<accession>A0AAJ1JGE1</accession>
<proteinExistence type="predicted"/>
<reference evidence="1 2" key="1">
    <citation type="submission" date="2023-03" db="EMBL/GenBank/DDBJ databases">
        <title>WGS of NDM-producing Providencia thailandensis from Ukrainian patients.</title>
        <authorList>
            <person name="Zabicka D."/>
            <person name="Izdebski R."/>
            <person name="Urbanowicz P."/>
            <person name="Biedrzycka M."/>
            <person name="Guzek A."/>
            <person name="Gniadkowski M."/>
        </authorList>
    </citation>
    <scope>NUCLEOTIDE SEQUENCE [LARGE SCALE GENOMIC DNA]</scope>
    <source>
        <strain evidence="1 2">8015-22</strain>
    </source>
</reference>
<protein>
    <submittedName>
        <fullName evidence="1">Uncharacterized protein</fullName>
    </submittedName>
</protein>
<gene>
    <name evidence="1" type="ORF">PZS58_04720</name>
</gene>
<evidence type="ECO:0000313" key="1">
    <source>
        <dbReference type="EMBL" id="MDE8768834.1"/>
    </source>
</evidence>
<dbReference type="AlphaFoldDB" id="A0AAJ1JGE1"/>